<dbReference type="InterPro" id="IPR018528">
    <property type="entry name" value="Preph_deHydtase_CS"/>
</dbReference>
<keyword evidence="4 9" id="KW-0028">Amino-acid biosynthesis</keyword>
<dbReference type="PROSITE" id="PS51171">
    <property type="entry name" value="PREPHENATE_DEHYDR_3"/>
    <property type="match status" value="1"/>
</dbReference>
<evidence type="ECO:0000256" key="7">
    <source>
        <dbReference type="ARBA" id="ARBA00023239"/>
    </source>
</evidence>
<dbReference type="PROSITE" id="PS00858">
    <property type="entry name" value="PREPHENATE_DEHYDR_2"/>
    <property type="match status" value="1"/>
</dbReference>
<dbReference type="InterPro" id="IPR002912">
    <property type="entry name" value="ACT_dom"/>
</dbReference>
<dbReference type="PANTHER" id="PTHR21022">
    <property type="entry name" value="PREPHENATE DEHYDRATASE P PROTEIN"/>
    <property type="match status" value="1"/>
</dbReference>
<dbReference type="SUPFAM" id="SSF55021">
    <property type="entry name" value="ACT-like"/>
    <property type="match status" value="1"/>
</dbReference>
<name>A0ABU0CRA5_9BACI</name>
<evidence type="ECO:0000256" key="3">
    <source>
        <dbReference type="ARBA" id="ARBA00021872"/>
    </source>
</evidence>
<evidence type="ECO:0000256" key="5">
    <source>
        <dbReference type="ARBA" id="ARBA00023141"/>
    </source>
</evidence>
<dbReference type="Pfam" id="PF01842">
    <property type="entry name" value="ACT"/>
    <property type="match status" value="1"/>
</dbReference>
<evidence type="ECO:0000259" key="11">
    <source>
        <dbReference type="PROSITE" id="PS51671"/>
    </source>
</evidence>
<evidence type="ECO:0000256" key="9">
    <source>
        <dbReference type="RuleBase" id="RU361254"/>
    </source>
</evidence>
<protein>
    <recommendedName>
        <fullName evidence="3 9">Prephenate dehydratase</fullName>
        <shortName evidence="9">PDT</shortName>
        <ecNumber evidence="2 9">4.2.1.51</ecNumber>
    </recommendedName>
</protein>
<dbReference type="Gene3D" id="3.30.70.260">
    <property type="match status" value="1"/>
</dbReference>
<organism evidence="12 13">
    <name type="scientific">Caldalkalibacillus uzonensis</name>
    <dbReference type="NCBI Taxonomy" id="353224"/>
    <lineage>
        <taxon>Bacteria</taxon>
        <taxon>Bacillati</taxon>
        <taxon>Bacillota</taxon>
        <taxon>Bacilli</taxon>
        <taxon>Bacillales</taxon>
        <taxon>Bacillaceae</taxon>
        <taxon>Caldalkalibacillus</taxon>
    </lineage>
</organism>
<evidence type="ECO:0000256" key="2">
    <source>
        <dbReference type="ARBA" id="ARBA00013147"/>
    </source>
</evidence>
<comment type="caution">
    <text evidence="12">The sequence shown here is derived from an EMBL/GenBank/DDBJ whole genome shotgun (WGS) entry which is preliminary data.</text>
</comment>
<dbReference type="Proteomes" id="UP001232445">
    <property type="component" value="Unassembled WGS sequence"/>
</dbReference>
<feature type="domain" description="ACT" evidence="11">
    <location>
        <begin position="221"/>
        <end position="298"/>
    </location>
</feature>
<evidence type="ECO:0000256" key="6">
    <source>
        <dbReference type="ARBA" id="ARBA00023222"/>
    </source>
</evidence>
<evidence type="ECO:0000256" key="8">
    <source>
        <dbReference type="ARBA" id="ARBA00047848"/>
    </source>
</evidence>
<keyword evidence="5 9" id="KW-0057">Aromatic amino acid biosynthesis</keyword>
<sequence>MRQTQQESQTEMRVAYLGPAGTYTEEALLGLCKLMPALGQATFVARPTIADCLLDCDRGNVDYAMVPMENSIEGSVNMTLDWLIHHVEIPIRSEIALLISHHALVHPDRKDSPFSNVEKVLSHPQAIAQCHQFIRQHCPHALIEYTKSTAEAAEYVAHHPEQKLVAIGPRVAGETYGLYEALANIEDHPNNYTRFVLVGHESVNGQSIEAPKMQRTDKTSILVTLPEDFPGALHQVLSAFAWRKLNLTRIESRPTKKKLGSYFFIIDIGQGMDDTLVPGAIAEIEALGCQVRLLGSYPCYMPQDTTTRSTMSMKG</sequence>
<dbReference type="CDD" id="cd13633">
    <property type="entry name" value="PBP2_Sa-PDT_like"/>
    <property type="match status" value="1"/>
</dbReference>
<dbReference type="PANTHER" id="PTHR21022:SF19">
    <property type="entry name" value="PREPHENATE DEHYDRATASE-RELATED"/>
    <property type="match status" value="1"/>
</dbReference>
<feature type="domain" description="Prephenate dehydratase" evidence="10">
    <location>
        <begin position="13"/>
        <end position="200"/>
    </location>
</feature>
<dbReference type="Pfam" id="PF00800">
    <property type="entry name" value="PDT"/>
    <property type="match status" value="1"/>
</dbReference>
<accession>A0ABU0CRA5</accession>
<dbReference type="EC" id="4.2.1.51" evidence="2 9"/>
<dbReference type="Gene3D" id="3.40.190.10">
    <property type="entry name" value="Periplasmic binding protein-like II"/>
    <property type="match status" value="2"/>
</dbReference>
<dbReference type="InterPro" id="IPR008242">
    <property type="entry name" value="Chor_mutase/pphenate_deHydtase"/>
</dbReference>
<dbReference type="GO" id="GO:0004664">
    <property type="term" value="F:prephenate dehydratase activity"/>
    <property type="evidence" value="ECO:0007669"/>
    <property type="project" value="UniProtKB-EC"/>
</dbReference>
<keyword evidence="6 9" id="KW-0584">Phenylalanine biosynthesis</keyword>
<keyword evidence="13" id="KW-1185">Reference proteome</keyword>
<dbReference type="InterPro" id="IPR001086">
    <property type="entry name" value="Preph_deHydtase"/>
</dbReference>
<comment type="catalytic activity">
    <reaction evidence="8 9">
        <text>prephenate + H(+) = 3-phenylpyruvate + CO2 + H2O</text>
        <dbReference type="Rhea" id="RHEA:21648"/>
        <dbReference type="ChEBI" id="CHEBI:15377"/>
        <dbReference type="ChEBI" id="CHEBI:15378"/>
        <dbReference type="ChEBI" id="CHEBI:16526"/>
        <dbReference type="ChEBI" id="CHEBI:18005"/>
        <dbReference type="ChEBI" id="CHEBI:29934"/>
        <dbReference type="EC" id="4.2.1.51"/>
    </reaction>
</comment>
<dbReference type="CDD" id="cd04905">
    <property type="entry name" value="ACT_CM-PDT"/>
    <property type="match status" value="1"/>
</dbReference>
<evidence type="ECO:0000313" key="13">
    <source>
        <dbReference type="Proteomes" id="UP001232445"/>
    </source>
</evidence>
<dbReference type="SUPFAM" id="SSF53850">
    <property type="entry name" value="Periplasmic binding protein-like II"/>
    <property type="match status" value="1"/>
</dbReference>
<reference evidence="12 13" key="1">
    <citation type="submission" date="2023-07" db="EMBL/GenBank/DDBJ databases">
        <title>Genomic Encyclopedia of Type Strains, Phase IV (KMG-IV): sequencing the most valuable type-strain genomes for metagenomic binning, comparative biology and taxonomic classification.</title>
        <authorList>
            <person name="Goeker M."/>
        </authorList>
    </citation>
    <scope>NUCLEOTIDE SEQUENCE [LARGE SCALE GENOMIC DNA]</scope>
    <source>
        <strain evidence="12 13">DSM 17740</strain>
    </source>
</reference>
<evidence type="ECO:0000256" key="1">
    <source>
        <dbReference type="ARBA" id="ARBA00004741"/>
    </source>
</evidence>
<evidence type="ECO:0000313" key="12">
    <source>
        <dbReference type="EMBL" id="MDQ0338416.1"/>
    </source>
</evidence>
<dbReference type="PROSITE" id="PS51671">
    <property type="entry name" value="ACT"/>
    <property type="match status" value="1"/>
</dbReference>
<dbReference type="NCBIfam" id="NF008865">
    <property type="entry name" value="PRK11898.1"/>
    <property type="match status" value="1"/>
</dbReference>
<keyword evidence="7 9" id="KW-0456">Lyase</keyword>
<dbReference type="PIRSF" id="PIRSF001500">
    <property type="entry name" value="Chor_mut_pdt_Ppr"/>
    <property type="match status" value="1"/>
</dbReference>
<proteinExistence type="predicted"/>
<comment type="pathway">
    <text evidence="1 9">Amino-acid biosynthesis; L-phenylalanine biosynthesis; phenylpyruvate from prephenate: step 1/1.</text>
</comment>
<evidence type="ECO:0000259" key="10">
    <source>
        <dbReference type="PROSITE" id="PS51171"/>
    </source>
</evidence>
<evidence type="ECO:0000256" key="4">
    <source>
        <dbReference type="ARBA" id="ARBA00022605"/>
    </source>
</evidence>
<dbReference type="InterPro" id="IPR045865">
    <property type="entry name" value="ACT-like_dom_sf"/>
</dbReference>
<dbReference type="EMBL" id="JAUSUQ010000003">
    <property type="protein sequence ID" value="MDQ0338416.1"/>
    <property type="molecule type" value="Genomic_DNA"/>
</dbReference>
<gene>
    <name evidence="9" type="primary">pheA</name>
    <name evidence="12" type="ORF">J2S00_001200</name>
</gene>